<gene>
    <name evidence="2" type="primary">Hypp8653</name>
    <name evidence="2" type="ORF">BLAG_LOCUS10674</name>
</gene>
<feature type="chain" id="PRO_5035429945" evidence="1">
    <location>
        <begin position="29"/>
        <end position="142"/>
    </location>
</feature>
<evidence type="ECO:0000313" key="2">
    <source>
        <dbReference type="EMBL" id="CAH1249641.1"/>
    </source>
</evidence>
<keyword evidence="3" id="KW-1185">Reference proteome</keyword>
<organism evidence="2 3">
    <name type="scientific">Branchiostoma lanceolatum</name>
    <name type="common">Common lancelet</name>
    <name type="synonym">Amphioxus lanceolatum</name>
    <dbReference type="NCBI Taxonomy" id="7740"/>
    <lineage>
        <taxon>Eukaryota</taxon>
        <taxon>Metazoa</taxon>
        <taxon>Chordata</taxon>
        <taxon>Cephalochordata</taxon>
        <taxon>Leptocardii</taxon>
        <taxon>Amphioxiformes</taxon>
        <taxon>Branchiostomatidae</taxon>
        <taxon>Branchiostoma</taxon>
    </lineage>
</organism>
<dbReference type="Proteomes" id="UP000838412">
    <property type="component" value="Chromosome 17"/>
</dbReference>
<protein>
    <submittedName>
        <fullName evidence="2">Hypp8653 protein</fullName>
    </submittedName>
</protein>
<reference evidence="2" key="1">
    <citation type="submission" date="2022-01" db="EMBL/GenBank/DDBJ databases">
        <authorList>
            <person name="Braso-Vives M."/>
        </authorList>
    </citation>
    <scope>NUCLEOTIDE SEQUENCE</scope>
</reference>
<evidence type="ECO:0000313" key="3">
    <source>
        <dbReference type="Proteomes" id="UP000838412"/>
    </source>
</evidence>
<keyword evidence="1" id="KW-0732">Signal</keyword>
<name>A0A8J9Z9Z2_BRALA</name>
<dbReference type="EMBL" id="OV696702">
    <property type="protein sequence ID" value="CAH1249641.1"/>
    <property type="molecule type" value="Genomic_DNA"/>
</dbReference>
<feature type="signal peptide" evidence="1">
    <location>
        <begin position="1"/>
        <end position="28"/>
    </location>
</feature>
<accession>A0A8J9Z9Z2</accession>
<dbReference type="AlphaFoldDB" id="A0A8J9Z9Z2"/>
<dbReference type="OrthoDB" id="10449469at2759"/>
<evidence type="ECO:0000256" key="1">
    <source>
        <dbReference type="SAM" id="SignalP"/>
    </source>
</evidence>
<proteinExistence type="predicted"/>
<sequence length="142" mass="15985">MQMSQTFSLVSMAALLSASFCLIASVQHQHWSPGNETWGPGDVLDCSNHFVLQRVTDTTHGRYYQDTVLPTSEVSPQLALRTVLLPKPVEVAPDVAGFQYAWQVLIICLMTSEQRQGRSRKGSRDRYDVTQGNRLTVRNLYL</sequence>